<evidence type="ECO:0000256" key="1">
    <source>
        <dbReference type="ARBA" id="ARBA00004117"/>
    </source>
</evidence>
<evidence type="ECO:0000256" key="6">
    <source>
        <dbReference type="RuleBase" id="RU362062"/>
    </source>
</evidence>
<feature type="domain" description="Flagellar basal-body/hook protein C-terminal" evidence="8">
    <location>
        <begin position="97"/>
        <end position="141"/>
    </location>
</feature>
<dbReference type="PANTHER" id="PTHR30435:SF2">
    <property type="entry name" value="FLAGELLAR BASAL-BODY ROD PROTEIN FLGC"/>
    <property type="match status" value="1"/>
</dbReference>
<proteinExistence type="inferred from homology"/>
<keyword evidence="10" id="KW-1185">Reference proteome</keyword>
<evidence type="ECO:0000256" key="2">
    <source>
        <dbReference type="ARBA" id="ARBA00009677"/>
    </source>
</evidence>
<evidence type="ECO:0000256" key="4">
    <source>
        <dbReference type="ARBA" id="ARBA00023143"/>
    </source>
</evidence>
<keyword evidence="9" id="KW-0969">Cilium</keyword>
<dbReference type="NCBIfam" id="TIGR01395">
    <property type="entry name" value="FlgC"/>
    <property type="match status" value="1"/>
</dbReference>
<protein>
    <recommendedName>
        <fullName evidence="3 6">Flagellar basal-body rod protein FlgC</fullName>
    </recommendedName>
</protein>
<evidence type="ECO:0000256" key="5">
    <source>
        <dbReference type="ARBA" id="ARBA00025933"/>
    </source>
</evidence>
<dbReference type="PANTHER" id="PTHR30435">
    <property type="entry name" value="FLAGELLAR PROTEIN"/>
    <property type="match status" value="1"/>
</dbReference>
<dbReference type="PROSITE" id="PS00588">
    <property type="entry name" value="FLAGELLA_BB_ROD"/>
    <property type="match status" value="1"/>
</dbReference>
<sequence length="143" mass="15794">MGMFDTINISASGLTAERLRMDIIADNIANANVTRTQDGGPYRRKIAIFSEKDNFSGILNEEMNGFSKGGVEVKEIAEDQSPFKLVYQPGHPDARADGYVEYPNVDVVLEMVDLISASRAYEANMTVINDTKNMLVKTLDLAK</sequence>
<dbReference type="Pfam" id="PF00460">
    <property type="entry name" value="Flg_bb_rod"/>
    <property type="match status" value="1"/>
</dbReference>
<dbReference type="GO" id="GO:0071978">
    <property type="term" value="P:bacterial-type flagellum-dependent swarming motility"/>
    <property type="evidence" value="ECO:0007669"/>
    <property type="project" value="TreeGrafter"/>
</dbReference>
<feature type="domain" description="Flagellar basal body rod protein N-terminal" evidence="7">
    <location>
        <begin position="7"/>
        <end position="34"/>
    </location>
</feature>
<evidence type="ECO:0000313" key="10">
    <source>
        <dbReference type="Proteomes" id="UP000322976"/>
    </source>
</evidence>
<dbReference type="GO" id="GO:0030694">
    <property type="term" value="C:bacterial-type flagellum basal body, rod"/>
    <property type="evidence" value="ECO:0007669"/>
    <property type="project" value="UniProtKB-UniRule"/>
</dbReference>
<gene>
    <name evidence="9" type="primary">flgC</name>
    <name evidence="9" type="ORF">FWJ32_00285</name>
</gene>
<evidence type="ECO:0000259" key="7">
    <source>
        <dbReference type="Pfam" id="PF00460"/>
    </source>
</evidence>
<comment type="caution">
    <text evidence="9">The sequence shown here is derived from an EMBL/GenBank/DDBJ whole genome shotgun (WGS) entry which is preliminary data.</text>
</comment>
<comment type="subunit">
    <text evidence="5 6">The basal body constitutes a major portion of the flagellar organelle and consists of four rings (L,P,S, and M) mounted on a central rod. The rod consists of about 26 subunits of FlgG in the distal portion, and FlgB, FlgC and FlgF are thought to build up the proximal portion of the rod with about 6 subunits each.</text>
</comment>
<reference evidence="9 10" key="1">
    <citation type="submission" date="2019-08" db="EMBL/GenBank/DDBJ databases">
        <title>Calorimonas adulescens gen. nov., sp. nov., an anaerobic thermophilic bacterium from Sakhalin hot spring.</title>
        <authorList>
            <person name="Khomyakova M.A."/>
            <person name="Merkel A.Y."/>
            <person name="Novikov A."/>
            <person name="Bonch-Osmolovskaya E.A."/>
            <person name="Slobodkin A.I."/>
        </authorList>
    </citation>
    <scope>NUCLEOTIDE SEQUENCE [LARGE SCALE GENOMIC DNA]</scope>
    <source>
        <strain evidence="9 10">A05MB</strain>
    </source>
</reference>
<dbReference type="EMBL" id="VTPS01000001">
    <property type="protein sequence ID" value="TZE83359.1"/>
    <property type="molecule type" value="Genomic_DNA"/>
</dbReference>
<keyword evidence="4 6" id="KW-0975">Bacterial flagellum</keyword>
<dbReference type="InterPro" id="IPR010930">
    <property type="entry name" value="Flg_bb/hook_C_dom"/>
</dbReference>
<keyword evidence="9" id="KW-0282">Flagellum</keyword>
<evidence type="ECO:0000313" key="9">
    <source>
        <dbReference type="EMBL" id="TZE83359.1"/>
    </source>
</evidence>
<name>A0A5D8QGK8_9THEO</name>
<evidence type="ECO:0000259" key="8">
    <source>
        <dbReference type="Pfam" id="PF06429"/>
    </source>
</evidence>
<dbReference type="RefSeq" id="WP_149543977.1">
    <property type="nucleotide sequence ID" value="NZ_VTPS01000001.1"/>
</dbReference>
<evidence type="ECO:0000256" key="3">
    <source>
        <dbReference type="ARBA" id="ARBA00017941"/>
    </source>
</evidence>
<organism evidence="9 10">
    <name type="scientific">Calorimonas adulescens</name>
    <dbReference type="NCBI Taxonomy" id="2606906"/>
    <lineage>
        <taxon>Bacteria</taxon>
        <taxon>Bacillati</taxon>
        <taxon>Bacillota</taxon>
        <taxon>Clostridia</taxon>
        <taxon>Thermoanaerobacterales</taxon>
        <taxon>Thermoanaerobacteraceae</taxon>
        <taxon>Calorimonas</taxon>
    </lineage>
</organism>
<accession>A0A5D8QGK8</accession>
<dbReference type="Pfam" id="PF06429">
    <property type="entry name" value="Flg_bbr_C"/>
    <property type="match status" value="1"/>
</dbReference>
<comment type="subcellular location">
    <subcellularLocation>
        <location evidence="1 6">Bacterial flagellum basal body</location>
    </subcellularLocation>
</comment>
<comment type="similarity">
    <text evidence="2">Belongs to the flagella basal body rod proteins family.</text>
</comment>
<keyword evidence="9" id="KW-0966">Cell projection</keyword>
<dbReference type="Proteomes" id="UP000322976">
    <property type="component" value="Unassembled WGS sequence"/>
</dbReference>
<dbReference type="InterPro" id="IPR006299">
    <property type="entry name" value="FlgC"/>
</dbReference>
<dbReference type="InterPro" id="IPR019776">
    <property type="entry name" value="Flagellar_basal_body_rod_CS"/>
</dbReference>
<dbReference type="InterPro" id="IPR001444">
    <property type="entry name" value="Flag_bb_rod_N"/>
</dbReference>
<dbReference type="AlphaFoldDB" id="A0A5D8QGK8"/>